<evidence type="ECO:0000313" key="1">
    <source>
        <dbReference type="EMBL" id="ABW31938.1"/>
    </source>
</evidence>
<dbReference type="HOGENOM" id="CLU_2299502_0_0_3"/>
<name>A8ZLB1_ACAM1</name>
<geneLocation type="plasmid" evidence="1 2">
    <name>pREB2</name>
</geneLocation>
<proteinExistence type="predicted"/>
<accession>A8ZLB1</accession>
<reference evidence="1 2" key="1">
    <citation type="journal article" date="2008" name="Proc. Natl. Acad. Sci. U.S.A.">
        <title>Niche adaptation and genome expansion in the chlorophyll d-producing cyanobacterium Acaryochloris marina.</title>
        <authorList>
            <person name="Swingley W.D."/>
            <person name="Chen M."/>
            <person name="Cheung P.C."/>
            <person name="Conrad A.L."/>
            <person name="Dejesa L.C."/>
            <person name="Hao J."/>
            <person name="Honchak B.M."/>
            <person name="Karbach L.E."/>
            <person name="Kurdoglu A."/>
            <person name="Lahiri S."/>
            <person name="Mastrian S.D."/>
            <person name="Miyashita H."/>
            <person name="Page L."/>
            <person name="Ramakrishna P."/>
            <person name="Satoh S."/>
            <person name="Sattley W.M."/>
            <person name="Shimada Y."/>
            <person name="Taylor H.L."/>
            <person name="Tomo T."/>
            <person name="Tsuchiya T."/>
            <person name="Wang Z.T."/>
            <person name="Raymond J."/>
            <person name="Mimuro M."/>
            <person name="Blankenship R.E."/>
            <person name="Touchman J.W."/>
        </authorList>
    </citation>
    <scope>NUCLEOTIDE SEQUENCE [LARGE SCALE GENOMIC DNA]</scope>
    <source>
        <strain evidence="2">MBIC 11017</strain>
        <plasmid evidence="2">Plasmid pREB2</plasmid>
    </source>
</reference>
<gene>
    <name evidence="1" type="ordered locus">AM1_B0218</name>
</gene>
<keyword evidence="1" id="KW-0614">Plasmid</keyword>
<dbReference type="RefSeq" id="WP_012167087.1">
    <property type="nucleotide sequence ID" value="NC_009927.1"/>
</dbReference>
<protein>
    <submittedName>
        <fullName evidence="1">Uncharacterized protein</fullName>
    </submittedName>
</protein>
<dbReference type="EMBL" id="CP000839">
    <property type="protein sequence ID" value="ABW31938.1"/>
    <property type="molecule type" value="Genomic_DNA"/>
</dbReference>
<dbReference type="Proteomes" id="UP000000268">
    <property type="component" value="Plasmid pREB2"/>
</dbReference>
<dbReference type="AlphaFoldDB" id="A8ZLB1"/>
<sequence>MTTLTEAPTTVTELLQLVDSQVTDPLHPEVIAVEMQIEKYPGVREGGDLFEVYAPVKSKPGLIQPRLESWVKTFYGDDHWLADWRTIPTTRQIKAENEEF</sequence>
<keyword evidence="2" id="KW-1185">Reference proteome</keyword>
<organism evidence="1 2">
    <name type="scientific">Acaryochloris marina (strain MBIC 11017)</name>
    <dbReference type="NCBI Taxonomy" id="329726"/>
    <lineage>
        <taxon>Bacteria</taxon>
        <taxon>Bacillati</taxon>
        <taxon>Cyanobacteriota</taxon>
        <taxon>Cyanophyceae</taxon>
        <taxon>Acaryochloridales</taxon>
        <taxon>Acaryochloridaceae</taxon>
        <taxon>Acaryochloris</taxon>
    </lineage>
</organism>
<evidence type="ECO:0000313" key="2">
    <source>
        <dbReference type="Proteomes" id="UP000000268"/>
    </source>
</evidence>
<dbReference type="KEGG" id="amr:AM1_B0218"/>